<organism evidence="8 9">
    <name type="scientific">Rhodotorula taiwanensis</name>
    <dbReference type="NCBI Taxonomy" id="741276"/>
    <lineage>
        <taxon>Eukaryota</taxon>
        <taxon>Fungi</taxon>
        <taxon>Dikarya</taxon>
        <taxon>Basidiomycota</taxon>
        <taxon>Pucciniomycotina</taxon>
        <taxon>Microbotryomycetes</taxon>
        <taxon>Sporidiobolales</taxon>
        <taxon>Sporidiobolaceae</taxon>
        <taxon>Rhodotorula</taxon>
    </lineage>
</organism>
<dbReference type="OrthoDB" id="2587356at2759"/>
<comment type="caution">
    <text evidence="8">The sequence shown here is derived from an EMBL/GenBank/DDBJ whole genome shotgun (WGS) entry which is preliminary data.</text>
</comment>
<evidence type="ECO:0000256" key="3">
    <source>
        <dbReference type="ARBA" id="ARBA00022692"/>
    </source>
</evidence>
<feature type="transmembrane region" description="Helical" evidence="6">
    <location>
        <begin position="544"/>
        <end position="563"/>
    </location>
</feature>
<feature type="domain" description="Major facilitator superfamily (MFS) profile" evidence="7">
    <location>
        <begin position="57"/>
        <end position="569"/>
    </location>
</feature>
<feature type="transmembrane region" description="Helical" evidence="6">
    <location>
        <begin position="182"/>
        <end position="204"/>
    </location>
</feature>
<feature type="transmembrane region" description="Helical" evidence="6">
    <location>
        <begin position="125"/>
        <end position="144"/>
    </location>
</feature>
<dbReference type="PANTHER" id="PTHR23501:SF195">
    <property type="entry name" value="PEP5"/>
    <property type="match status" value="1"/>
</dbReference>
<dbReference type="Gene3D" id="1.20.1250.20">
    <property type="entry name" value="MFS general substrate transporter like domains"/>
    <property type="match status" value="1"/>
</dbReference>
<feature type="transmembrane region" description="Helical" evidence="6">
    <location>
        <begin position="257"/>
        <end position="277"/>
    </location>
</feature>
<evidence type="ECO:0000259" key="7">
    <source>
        <dbReference type="PROSITE" id="PS50850"/>
    </source>
</evidence>
<proteinExistence type="predicted"/>
<dbReference type="InterPro" id="IPR020846">
    <property type="entry name" value="MFS_dom"/>
</dbReference>
<evidence type="ECO:0000313" key="8">
    <source>
        <dbReference type="EMBL" id="POY74200.1"/>
    </source>
</evidence>
<dbReference type="CDD" id="cd06179">
    <property type="entry name" value="MFS_TRI12_like"/>
    <property type="match status" value="1"/>
</dbReference>
<dbReference type="InterPro" id="IPR010573">
    <property type="entry name" value="MFS_Str1/Tri12-like"/>
</dbReference>
<dbReference type="PROSITE" id="PS00216">
    <property type="entry name" value="SUGAR_TRANSPORT_1"/>
    <property type="match status" value="1"/>
</dbReference>
<keyword evidence="4 6" id="KW-1133">Transmembrane helix</keyword>
<keyword evidence="9" id="KW-1185">Reference proteome</keyword>
<feature type="transmembrane region" description="Helical" evidence="6">
    <location>
        <begin position="216"/>
        <end position="236"/>
    </location>
</feature>
<keyword evidence="5 6" id="KW-0472">Membrane</keyword>
<dbReference type="AlphaFoldDB" id="A0A2S5BBQ3"/>
<dbReference type="InterPro" id="IPR036259">
    <property type="entry name" value="MFS_trans_sf"/>
</dbReference>
<gene>
    <name evidence="8" type="ORF">BMF94_2774</name>
</gene>
<dbReference type="InterPro" id="IPR053791">
    <property type="entry name" value="MFS_Tri12-like"/>
</dbReference>
<reference evidence="8 9" key="1">
    <citation type="journal article" date="2018" name="Front. Microbiol.">
        <title>Prospects for Fungal Bioremediation of Acidic Radioactive Waste Sites: Characterization and Genome Sequence of Rhodotorula taiwanensis MD1149.</title>
        <authorList>
            <person name="Tkavc R."/>
            <person name="Matrosova V.Y."/>
            <person name="Grichenko O.E."/>
            <person name="Gostincar C."/>
            <person name="Volpe R.P."/>
            <person name="Klimenkova P."/>
            <person name="Gaidamakova E.K."/>
            <person name="Zhou C.E."/>
            <person name="Stewart B.J."/>
            <person name="Lyman M.G."/>
            <person name="Malfatti S.A."/>
            <person name="Rubinfeld B."/>
            <person name="Courtot M."/>
            <person name="Singh J."/>
            <person name="Dalgard C.L."/>
            <person name="Hamilton T."/>
            <person name="Frey K.G."/>
            <person name="Gunde-Cimerman N."/>
            <person name="Dugan L."/>
            <person name="Daly M.J."/>
        </authorList>
    </citation>
    <scope>NUCLEOTIDE SEQUENCE [LARGE SCALE GENOMIC DNA]</scope>
    <source>
        <strain evidence="8 9">MD1149</strain>
    </source>
</reference>
<dbReference type="PANTHER" id="PTHR23501">
    <property type="entry name" value="MAJOR FACILITATOR SUPERFAMILY"/>
    <property type="match status" value="1"/>
</dbReference>
<feature type="transmembrane region" description="Helical" evidence="6">
    <location>
        <begin position="368"/>
        <end position="387"/>
    </location>
</feature>
<dbReference type="EMBL" id="PJQD01000028">
    <property type="protein sequence ID" value="POY74200.1"/>
    <property type="molecule type" value="Genomic_DNA"/>
</dbReference>
<dbReference type="STRING" id="741276.A0A2S5BBQ3"/>
<protein>
    <recommendedName>
        <fullName evidence="7">Major facilitator superfamily (MFS) profile domain-containing protein</fullName>
    </recommendedName>
</protein>
<sequence>MQTVHKTMAKPTTEHLEVAENRAVHDSYVVDENNEQITVLGTYGQDPDEKKTISWRTIIIFGLCALAQMQNTYLGIAPAANAYAITGAIGGNSGQRIWIVQAQGVPSIVTGPIMAIVSDVYGRRWVVILAWLLFCVSAIVSMTAKDVNGVIAGQALAGVSAGISGIMYAVASEVLPSVYRAYAQTIVNVVSSAAAVIALIGMGRATAADPVNGWRWVFRTMLLYDGILLLGFFFFYHPPPRTVTTGSFWSKVKTLDWIGYFLLIAGLVPLLMGFAWSSDSTIGWHDPHSYVPVAIGFVGLIACLLYEWKGTTRGFLDHRLFQNGRNFPLSMFLIAVEGSLFYLVNNIYSSEMNGLWAMPGTIDANARLLPFFLVIFVVAPIMSYYVTKRKDLKWPLTAGFTCFAIAIIGFAMSGTNGNMATAFNAVGGIGFSAPLILLVTLVQLSTPPLFIGIASALTISVRTLGGVVGYAIAEAIYASKTNTQIPEAIIKATVPLGFNPQYLGQLIGFLMSGQGLDAIPGINGRIIGAASAAMKETQAYGYKITWFAFLPGAVLAAIGCACFQNPKDRMNWIVDAPLRTEDVNHAAAPVGSDRDSANEEKVADMA</sequence>
<keyword evidence="2" id="KW-0813">Transport</keyword>
<evidence type="ECO:0000256" key="4">
    <source>
        <dbReference type="ARBA" id="ARBA00022989"/>
    </source>
</evidence>
<dbReference type="GO" id="GO:0005886">
    <property type="term" value="C:plasma membrane"/>
    <property type="evidence" value="ECO:0007669"/>
    <property type="project" value="TreeGrafter"/>
</dbReference>
<evidence type="ECO:0000313" key="9">
    <source>
        <dbReference type="Proteomes" id="UP000237144"/>
    </source>
</evidence>
<keyword evidence="3 6" id="KW-0812">Transmembrane</keyword>
<dbReference type="Pfam" id="PF06609">
    <property type="entry name" value="TRI12"/>
    <property type="match status" value="1"/>
</dbReference>
<feature type="transmembrane region" description="Helical" evidence="6">
    <location>
        <begin position="150"/>
        <end position="170"/>
    </location>
</feature>
<feature type="transmembrane region" description="Helical" evidence="6">
    <location>
        <begin position="329"/>
        <end position="348"/>
    </location>
</feature>
<evidence type="ECO:0000256" key="6">
    <source>
        <dbReference type="SAM" id="Phobius"/>
    </source>
</evidence>
<dbReference type="InterPro" id="IPR005829">
    <property type="entry name" value="Sugar_transporter_CS"/>
</dbReference>
<feature type="transmembrane region" description="Helical" evidence="6">
    <location>
        <begin position="419"/>
        <end position="442"/>
    </location>
</feature>
<evidence type="ECO:0000256" key="1">
    <source>
        <dbReference type="ARBA" id="ARBA00004141"/>
    </source>
</evidence>
<dbReference type="PROSITE" id="PS50850">
    <property type="entry name" value="MFS"/>
    <property type="match status" value="1"/>
</dbReference>
<accession>A0A2S5BBQ3</accession>
<dbReference type="GO" id="GO:0022857">
    <property type="term" value="F:transmembrane transporter activity"/>
    <property type="evidence" value="ECO:0007669"/>
    <property type="project" value="InterPro"/>
</dbReference>
<feature type="transmembrane region" description="Helical" evidence="6">
    <location>
        <begin position="394"/>
        <end position="413"/>
    </location>
</feature>
<evidence type="ECO:0000256" key="2">
    <source>
        <dbReference type="ARBA" id="ARBA00022448"/>
    </source>
</evidence>
<dbReference type="SUPFAM" id="SSF103473">
    <property type="entry name" value="MFS general substrate transporter"/>
    <property type="match status" value="1"/>
</dbReference>
<dbReference type="Proteomes" id="UP000237144">
    <property type="component" value="Unassembled WGS sequence"/>
</dbReference>
<feature type="transmembrane region" description="Helical" evidence="6">
    <location>
        <begin position="289"/>
        <end position="308"/>
    </location>
</feature>
<evidence type="ECO:0000256" key="5">
    <source>
        <dbReference type="ARBA" id="ARBA00023136"/>
    </source>
</evidence>
<name>A0A2S5BBQ3_9BASI</name>
<comment type="subcellular location">
    <subcellularLocation>
        <location evidence="1">Membrane</location>
        <topology evidence="1">Multi-pass membrane protein</topology>
    </subcellularLocation>
</comment>
<feature type="transmembrane region" description="Helical" evidence="6">
    <location>
        <begin position="449"/>
        <end position="473"/>
    </location>
</feature>